<reference evidence="4 5" key="1">
    <citation type="submission" date="2019-03" db="EMBL/GenBank/DDBJ databases">
        <title>Genomic Encyclopedia of Type Strains, Phase IV (KMG-IV): sequencing the most valuable type-strain genomes for metagenomic binning, comparative biology and taxonomic classification.</title>
        <authorList>
            <person name="Goeker M."/>
        </authorList>
    </citation>
    <scope>NUCLEOTIDE SEQUENCE [LARGE SCALE GENOMIC DNA]</scope>
    <source>
        <strain evidence="4 5">DSM 45934</strain>
    </source>
</reference>
<name>A0A4R2JMI2_9PSEU</name>
<dbReference type="InterPro" id="IPR027383">
    <property type="entry name" value="Znf_put"/>
</dbReference>
<evidence type="ECO:0000313" key="5">
    <source>
        <dbReference type="Proteomes" id="UP000295680"/>
    </source>
</evidence>
<dbReference type="EMBL" id="SLWS01000005">
    <property type="protein sequence ID" value="TCO58308.1"/>
    <property type="molecule type" value="Genomic_DNA"/>
</dbReference>
<dbReference type="RefSeq" id="WP_132118969.1">
    <property type="nucleotide sequence ID" value="NZ_SLWS01000005.1"/>
</dbReference>
<dbReference type="InterPro" id="IPR041916">
    <property type="entry name" value="Anti_sigma_zinc_sf"/>
</dbReference>
<keyword evidence="5" id="KW-1185">Reference proteome</keyword>
<evidence type="ECO:0000313" key="4">
    <source>
        <dbReference type="EMBL" id="TCO58308.1"/>
    </source>
</evidence>
<keyword evidence="2" id="KW-0804">Transcription</keyword>
<sequence>MNCDEFVELVTAFLDGTLDPDTEARFVEHISLCEGCERYLDQFRVTIAELGQLPPHSLTPQARDNLLTAFRDWHQRGQG</sequence>
<gene>
    <name evidence="4" type="ORF">EV192_105373</name>
</gene>
<organism evidence="4 5">
    <name type="scientific">Actinocrispum wychmicini</name>
    <dbReference type="NCBI Taxonomy" id="1213861"/>
    <lineage>
        <taxon>Bacteria</taxon>
        <taxon>Bacillati</taxon>
        <taxon>Actinomycetota</taxon>
        <taxon>Actinomycetes</taxon>
        <taxon>Pseudonocardiales</taxon>
        <taxon>Pseudonocardiaceae</taxon>
        <taxon>Actinocrispum</taxon>
    </lineage>
</organism>
<evidence type="ECO:0000256" key="2">
    <source>
        <dbReference type="ARBA" id="ARBA00023163"/>
    </source>
</evidence>
<feature type="domain" description="Putative zinc-finger" evidence="3">
    <location>
        <begin position="3"/>
        <end position="36"/>
    </location>
</feature>
<comment type="caution">
    <text evidence="4">The sequence shown here is derived from an EMBL/GenBank/DDBJ whole genome shotgun (WGS) entry which is preliminary data.</text>
</comment>
<protein>
    <submittedName>
        <fullName evidence="4">Putative zinc finger protein</fullName>
    </submittedName>
</protein>
<dbReference type="Proteomes" id="UP000295680">
    <property type="component" value="Unassembled WGS sequence"/>
</dbReference>
<dbReference type="Pfam" id="PF13490">
    <property type="entry name" value="zf-HC2"/>
    <property type="match status" value="1"/>
</dbReference>
<keyword evidence="1" id="KW-0805">Transcription regulation</keyword>
<proteinExistence type="predicted"/>
<dbReference type="AlphaFoldDB" id="A0A4R2JMI2"/>
<evidence type="ECO:0000256" key="1">
    <source>
        <dbReference type="ARBA" id="ARBA00023015"/>
    </source>
</evidence>
<accession>A0A4R2JMI2</accession>
<dbReference type="OrthoDB" id="129419at2"/>
<evidence type="ECO:0000259" key="3">
    <source>
        <dbReference type="Pfam" id="PF13490"/>
    </source>
</evidence>
<dbReference type="Gene3D" id="1.10.10.1320">
    <property type="entry name" value="Anti-sigma factor, zinc-finger domain"/>
    <property type="match status" value="1"/>
</dbReference>